<evidence type="ECO:0000313" key="2">
    <source>
        <dbReference type="RefSeq" id="XP_075096592.1"/>
    </source>
</evidence>
<organism evidence="1 2">
    <name type="scientific">Nicotiana tabacum</name>
    <name type="common">Common tobacco</name>
    <dbReference type="NCBI Taxonomy" id="4097"/>
    <lineage>
        <taxon>Eukaryota</taxon>
        <taxon>Viridiplantae</taxon>
        <taxon>Streptophyta</taxon>
        <taxon>Embryophyta</taxon>
        <taxon>Tracheophyta</taxon>
        <taxon>Spermatophyta</taxon>
        <taxon>Magnoliopsida</taxon>
        <taxon>eudicotyledons</taxon>
        <taxon>Gunneridae</taxon>
        <taxon>Pentapetalae</taxon>
        <taxon>asterids</taxon>
        <taxon>lamiids</taxon>
        <taxon>Solanales</taxon>
        <taxon>Solanaceae</taxon>
        <taxon>Nicotianoideae</taxon>
        <taxon>Nicotianeae</taxon>
        <taxon>Nicotiana</taxon>
    </lineage>
</organism>
<proteinExistence type="predicted"/>
<reference evidence="2" key="2">
    <citation type="submission" date="2025-08" db="UniProtKB">
        <authorList>
            <consortium name="RefSeq"/>
        </authorList>
    </citation>
    <scope>IDENTIFICATION</scope>
    <source>
        <tissue evidence="2">Leaf</tissue>
    </source>
</reference>
<dbReference type="RefSeq" id="XP_075096592.1">
    <property type="nucleotide sequence ID" value="XM_075240491.1"/>
</dbReference>
<name>A0AC58THA5_TOBAC</name>
<protein>
    <submittedName>
        <fullName evidence="2">Uncharacterized protein LOC142174654</fullName>
    </submittedName>
</protein>
<reference evidence="1" key="1">
    <citation type="journal article" date="2014" name="Nat. Commun.">
        <title>The tobacco genome sequence and its comparison with those of tomato and potato.</title>
        <authorList>
            <person name="Sierro N."/>
            <person name="Battey J.N."/>
            <person name="Ouadi S."/>
            <person name="Bakaher N."/>
            <person name="Bovet L."/>
            <person name="Willig A."/>
            <person name="Goepfert S."/>
            <person name="Peitsch M.C."/>
            <person name="Ivanov N.V."/>
        </authorList>
    </citation>
    <scope>NUCLEOTIDE SEQUENCE [LARGE SCALE GENOMIC DNA]</scope>
</reference>
<sequence length="868" mass="100240">MDNYEVTDIGYIGSRFTWCNNRRPRKRIWKRLDRVFINDLWAQKFNSNTVKHLVRTGSDYIPMLMKSHSDQTNIIKYFKFLNFWVNRQGFQDLVKEVWGKPIVGNPMWRLQQKLKKLGKSLSQWSRERVGDVHQHVEAQEAHVQTVEELELIDNSEQVRTDLNKAHAKYVRWLAQQESLLKQKSQIKWFEEGDCNRDEKIARAAIRHFERMFNLQQQSVDSNIVDCIPTCITTKQNEMMIKIPEEEEIKESVISMSAHSSTGPDGFSGMFYHKCWDIIKDDVVAFVQQIFKGGKLTNKIISKILSRRLNPLLSCLISENQSGFVKGRLITENVLLAQEIVQGIGKSNIGGNMVIKLDMAKAYDRMSWKLTVVLKKYGFSEVLINIIWNLISEMCQGLKQGDPLSPSLFILAAEVLTKMLNNLINNERFIPFSMSPKGPCINHLAYVDDLLIFSSGKSSSIKLIMKQVRRYERSSGQKVNMNKSYFLTAPNTGASRINKMREATGFMDKNFPFTYLGCPIYVGRKKIFYFEDLLSKIVKRLNGWQGRMLSYGGRLILIKHVLQSLPTYTLVALNPPKGILNLMEKHWQVVFGLQLVINQNIIGVLGRIYVFLKKKVNSFWWDNWTEKGALANIPPRRNGSTKDKVKEFFSEEDWNVQTIESFLSEDMVQHIENISCGDQDAPYFIYWDATPDRQYSNSSVWQLVVEKLKHTVIWKQVVWLKPPIGEVKHNTDGSFINENGKAWIGEALAVNYGGRWCVQHGYNVLSLEIDSLMVANMLKDKVTNNMKLRSLIEDTSQIFNQATVKIAHCYREANQVADGLAKLATTLEEVSFYHTFQQLPEMVKGPFQLDKCQMPSIRLRYDKANFFIS</sequence>
<gene>
    <name evidence="2" type="primary">LOC142174654</name>
</gene>
<dbReference type="Proteomes" id="UP000790787">
    <property type="component" value="Chromosome 20"/>
</dbReference>
<keyword evidence="1" id="KW-1185">Reference proteome</keyword>
<evidence type="ECO:0000313" key="1">
    <source>
        <dbReference type="Proteomes" id="UP000790787"/>
    </source>
</evidence>
<accession>A0AC58THA5</accession>